<reference evidence="4" key="1">
    <citation type="submission" date="2020-02" db="EMBL/GenBank/DDBJ databases">
        <authorList>
            <person name="Meier V. D."/>
        </authorList>
    </citation>
    <scope>NUCLEOTIDE SEQUENCE</scope>
    <source>
        <strain evidence="4">AVDCRST_MAG66</strain>
    </source>
</reference>
<evidence type="ECO:0000256" key="2">
    <source>
        <dbReference type="SAM" id="Phobius"/>
    </source>
</evidence>
<feature type="region of interest" description="Disordered" evidence="1">
    <location>
        <begin position="236"/>
        <end position="256"/>
    </location>
</feature>
<feature type="non-terminal residue" evidence="4">
    <location>
        <position position="256"/>
    </location>
</feature>
<dbReference type="InterPro" id="IPR025419">
    <property type="entry name" value="DUF4142"/>
</dbReference>
<evidence type="ECO:0000256" key="1">
    <source>
        <dbReference type="SAM" id="MobiDB-lite"/>
    </source>
</evidence>
<dbReference type="EMBL" id="CADCUS010000414">
    <property type="protein sequence ID" value="CAA9424087.1"/>
    <property type="molecule type" value="Genomic_DNA"/>
</dbReference>
<keyword evidence="2" id="KW-1133">Transmembrane helix</keyword>
<proteinExistence type="predicted"/>
<feature type="transmembrane region" description="Helical" evidence="2">
    <location>
        <begin position="211"/>
        <end position="232"/>
    </location>
</feature>
<sequence length="256" mass="27271">MLRRVPRALRVAVLGTVLLAILASIGQSWTNSTPGAGGYVDTQWGPLGPADRNLLVAVRLAGLWEGPTGAQAAFQASREETQQVGTNLSIEHPELDRIVLETAGQLGVQLPSSPTPQQMAWMNELSGLTGTEYDRRFVQIVREAHGTVLPVIAEVRAGTRNELVRQFAETTNEYVNRHMDYLESTGLVDYDALPEPPSPGLLSADRGPLDLIVPGLIVFAALLAAAGLLSALRRRPRPAADGPLPGGPPVTGRAIA</sequence>
<name>A0A6J4PS94_9PSEU</name>
<evidence type="ECO:0000313" key="4">
    <source>
        <dbReference type="EMBL" id="CAA9424087.1"/>
    </source>
</evidence>
<keyword evidence="2" id="KW-0472">Membrane</keyword>
<keyword evidence="2" id="KW-0812">Transmembrane</keyword>
<feature type="domain" description="DUF4142" evidence="3">
    <location>
        <begin position="50"/>
        <end position="180"/>
    </location>
</feature>
<evidence type="ECO:0000259" key="3">
    <source>
        <dbReference type="Pfam" id="PF13628"/>
    </source>
</evidence>
<gene>
    <name evidence="4" type="ORF">AVDCRST_MAG66-2828</name>
</gene>
<protein>
    <recommendedName>
        <fullName evidence="3">DUF4142 domain-containing protein</fullName>
    </recommendedName>
</protein>
<accession>A0A6J4PS94</accession>
<organism evidence="4">
    <name type="scientific">uncultured Pseudonocardia sp</name>
    <dbReference type="NCBI Taxonomy" id="211455"/>
    <lineage>
        <taxon>Bacteria</taxon>
        <taxon>Bacillati</taxon>
        <taxon>Actinomycetota</taxon>
        <taxon>Actinomycetes</taxon>
        <taxon>Pseudonocardiales</taxon>
        <taxon>Pseudonocardiaceae</taxon>
        <taxon>Pseudonocardia</taxon>
        <taxon>environmental samples</taxon>
    </lineage>
</organism>
<dbReference type="AlphaFoldDB" id="A0A6J4PS94"/>
<dbReference type="Pfam" id="PF13628">
    <property type="entry name" value="DUF4142"/>
    <property type="match status" value="1"/>
</dbReference>